<comment type="caution">
    <text evidence="1">The sequence shown here is derived from an EMBL/GenBank/DDBJ whole genome shotgun (WGS) entry which is preliminary data.</text>
</comment>
<proteinExistence type="predicted"/>
<reference evidence="1 2" key="1">
    <citation type="journal article" date="2022" name="Genome Biol. Evol.">
        <title>The Spruce Budworm Genome: Reconstructing the Evolutionary History of Antifreeze Proteins.</title>
        <authorList>
            <person name="Beliveau C."/>
            <person name="Gagne P."/>
            <person name="Picq S."/>
            <person name="Vernygora O."/>
            <person name="Keeling C.I."/>
            <person name="Pinkney K."/>
            <person name="Doucet D."/>
            <person name="Wen F."/>
            <person name="Johnston J.S."/>
            <person name="Maaroufi H."/>
            <person name="Boyle B."/>
            <person name="Laroche J."/>
            <person name="Dewar K."/>
            <person name="Juretic N."/>
            <person name="Blackburn G."/>
            <person name="Nisole A."/>
            <person name="Brunet B."/>
            <person name="Brandao M."/>
            <person name="Lumley L."/>
            <person name="Duan J."/>
            <person name="Quan G."/>
            <person name="Lucarotti C.J."/>
            <person name="Roe A.D."/>
            <person name="Sperling F.A.H."/>
            <person name="Levesque R.C."/>
            <person name="Cusson M."/>
        </authorList>
    </citation>
    <scope>NUCLEOTIDE SEQUENCE [LARGE SCALE GENOMIC DNA]</scope>
    <source>
        <strain evidence="1">Glfc:IPQL:Cfum</strain>
    </source>
</reference>
<name>A0ACC0JS59_CHOFU</name>
<accession>A0ACC0JS59</accession>
<keyword evidence="2" id="KW-1185">Reference proteome</keyword>
<evidence type="ECO:0000313" key="2">
    <source>
        <dbReference type="Proteomes" id="UP001064048"/>
    </source>
</evidence>
<protein>
    <submittedName>
        <fullName evidence="1">Uncharacterized protein</fullName>
    </submittedName>
</protein>
<gene>
    <name evidence="1" type="ORF">MSG28_014612</name>
</gene>
<evidence type="ECO:0000313" key="1">
    <source>
        <dbReference type="EMBL" id="KAI8426943.1"/>
    </source>
</evidence>
<dbReference type="Proteomes" id="UP001064048">
    <property type="component" value="Chromosome 26"/>
</dbReference>
<dbReference type="EMBL" id="CM046126">
    <property type="protein sequence ID" value="KAI8426943.1"/>
    <property type="molecule type" value="Genomic_DNA"/>
</dbReference>
<organism evidence="1 2">
    <name type="scientific">Choristoneura fumiferana</name>
    <name type="common">Spruce budworm moth</name>
    <name type="synonym">Archips fumiferana</name>
    <dbReference type="NCBI Taxonomy" id="7141"/>
    <lineage>
        <taxon>Eukaryota</taxon>
        <taxon>Metazoa</taxon>
        <taxon>Ecdysozoa</taxon>
        <taxon>Arthropoda</taxon>
        <taxon>Hexapoda</taxon>
        <taxon>Insecta</taxon>
        <taxon>Pterygota</taxon>
        <taxon>Neoptera</taxon>
        <taxon>Endopterygota</taxon>
        <taxon>Lepidoptera</taxon>
        <taxon>Glossata</taxon>
        <taxon>Ditrysia</taxon>
        <taxon>Tortricoidea</taxon>
        <taxon>Tortricidae</taxon>
        <taxon>Tortricinae</taxon>
        <taxon>Choristoneura</taxon>
    </lineage>
</organism>
<sequence>MLSVHVKGQLTRGAACCRRIRRTATYFVNTAAASCAGADLRLGVVLTVTCDLGSNEHGCVLPAYPPHGTYTVDGRPEAVPGQTYDFVSLTVTCDPGLTPHPSVKYYCKITGDGLVSGIRECRELEPHGTVVVPECNRPVYYFSSDLPNMHCVEGTWDYIAVCQTGI</sequence>